<reference evidence="2 3" key="1">
    <citation type="submission" date="2018-06" db="EMBL/GenBank/DDBJ databases">
        <title>Genomic Encyclopedia of Archaeal and Bacterial Type Strains, Phase II (KMG-II): from individual species to whole genera.</title>
        <authorList>
            <person name="Goeker M."/>
        </authorList>
    </citation>
    <scope>NUCLEOTIDE SEQUENCE [LARGE SCALE GENOMIC DNA]</scope>
    <source>
        <strain evidence="2 3">DSM 19830</strain>
    </source>
</reference>
<evidence type="ECO:0000313" key="2">
    <source>
        <dbReference type="EMBL" id="PZX54005.1"/>
    </source>
</evidence>
<gene>
    <name evidence="2" type="ORF">LV85_01343</name>
</gene>
<dbReference type="OrthoDB" id="2482758at2"/>
<sequence length="1150" mass="124122">MSTLKITTSSDMMKNYLQAEIISPQAKFEALQTDNGLSMLFSMGTNNVLYLTKESSGESTAGWTKTDLSSSQIKEEFSADPSAACRTFDAGQSAMDGSLNLAMTIKAASQDHLYLSLGNSNSDLSWTQSMPWKSIPFDAVENKPSSVQIVNVLFCETFENSQYIIVDILRDPASSVKDISRFYIDPSKSSGSYWVSHDIPIDVEQGNYQSIVGRSAKGKVDGVYTAGKAGNSGQLAYLPVINIYGSSAPEPIILDLPNQAIPEAIAAPRNEDQTTDLYVISGENLYYFASNNQSSKASPITLLSNSIFSGTNKLVGMYHQGVVTLWGKNGNDQVYYLSCTSDQKAVGAHWSFPLPILEGMEEISPYLNLEDGVNTLFASGDGVLEKISQSTNSGGKLWSSTQISLPTAPTSPPMSFNSYTTTIQINDENDLPLGNKEVSLTSSKRTTAYINGLYYILTNNPVNIKSNSLGMITIMEATGTISGSTYEVVTAEGKVKINPMDGPFKKLSLLGSSDGSTDKLTNAQINLGNGKTQKLISGNPSTKDLQTVSQGLANLGQSYQSIGTPSSAQSMMMVLPVSYQAHSFGEDIMVAAGDLFKWLESGVDAVISIIKDAASEVWHFIAEIGGKIYRAVLNAVDAIVDAAIWVFKAIKTAINDLIKFLEMLFEWDDIKRTKEILHNLIKAWLNNEVDGLQVVKGKFDGFIKEAETKINEMAGIKDWSPLGDHMSKPPASATSNPTKNQTSGSQHLNHHFQNNASGIILKESAPALDLLENLINDLIDAIEQEGEVFEAIFEQLKTLAKEFSSLTTAEIIKRLIGLFLDGILSSVQVVVDALLNILTDIGNAIIAILDTKIHIPVISDILNAIGIPDISFLDLFCWISGLSFTVVYKIIKQKAPFPDDDTSKFLATTKDLQLIKKAFQASIQVAPKQTMILTAVNTEGPISMPKAAQEVVFELGHSIGAIATFISAFVNALEAEELLGDNTYAIPSAVLGVVAGGSVGVANFLIPRDPIQNTIFSYLATGTTGVRIISKIMFSGVLQKRFAANTKLSFLAAGDGRATGACIDALLVFPGIICTIWHLVEFINEEKNTDLADAVVDEISNVTGYLSRISYALAVNDNDEESRNIFIGVMTIANLLTAGLQTAEVVIEGV</sequence>
<dbReference type="AlphaFoldDB" id="A0A2W7RT17"/>
<feature type="compositionally biased region" description="Polar residues" evidence="1">
    <location>
        <begin position="732"/>
        <end position="748"/>
    </location>
</feature>
<evidence type="ECO:0000313" key="3">
    <source>
        <dbReference type="Proteomes" id="UP000248882"/>
    </source>
</evidence>
<accession>A0A2W7RT17</accession>
<organism evidence="2 3">
    <name type="scientific">Algoriphagus chordae</name>
    <dbReference type="NCBI Taxonomy" id="237019"/>
    <lineage>
        <taxon>Bacteria</taxon>
        <taxon>Pseudomonadati</taxon>
        <taxon>Bacteroidota</taxon>
        <taxon>Cytophagia</taxon>
        <taxon>Cytophagales</taxon>
        <taxon>Cyclobacteriaceae</taxon>
        <taxon>Algoriphagus</taxon>
    </lineage>
</organism>
<dbReference type="EMBL" id="QKZT01000005">
    <property type="protein sequence ID" value="PZX54005.1"/>
    <property type="molecule type" value="Genomic_DNA"/>
</dbReference>
<protein>
    <submittedName>
        <fullName evidence="2">Uncharacterized protein</fullName>
    </submittedName>
</protein>
<name>A0A2W7RT17_9BACT</name>
<feature type="region of interest" description="Disordered" evidence="1">
    <location>
        <begin position="722"/>
        <end position="748"/>
    </location>
</feature>
<evidence type="ECO:0000256" key="1">
    <source>
        <dbReference type="SAM" id="MobiDB-lite"/>
    </source>
</evidence>
<dbReference type="RefSeq" id="WP_146260438.1">
    <property type="nucleotide sequence ID" value="NZ_QKZT01000005.1"/>
</dbReference>
<dbReference type="Proteomes" id="UP000248882">
    <property type="component" value="Unassembled WGS sequence"/>
</dbReference>
<proteinExistence type="predicted"/>
<comment type="caution">
    <text evidence="2">The sequence shown here is derived from an EMBL/GenBank/DDBJ whole genome shotgun (WGS) entry which is preliminary data.</text>
</comment>
<keyword evidence="3" id="KW-1185">Reference proteome</keyword>